<dbReference type="EMBL" id="MHOP01000012">
    <property type="protein sequence ID" value="OGZ65874.1"/>
    <property type="molecule type" value="Genomic_DNA"/>
</dbReference>
<dbReference type="GO" id="GO:0042262">
    <property type="term" value="P:DNA protection"/>
    <property type="evidence" value="ECO:0007669"/>
    <property type="project" value="InterPro"/>
</dbReference>
<dbReference type="PANTHER" id="PTHR43758:SF2">
    <property type="entry name" value="OXIDIZED PURINE NUCLEOSIDE TRIPHOSPHATE HYDROLASE"/>
    <property type="match status" value="1"/>
</dbReference>
<dbReference type="PRINTS" id="PR01403">
    <property type="entry name" value="8OXTPHPHTASE"/>
</dbReference>
<evidence type="ECO:0000256" key="9">
    <source>
        <dbReference type="ARBA" id="ARBA00024486"/>
    </source>
</evidence>
<evidence type="ECO:0000256" key="6">
    <source>
        <dbReference type="ARBA" id="ARBA00022842"/>
    </source>
</evidence>
<evidence type="ECO:0000256" key="17">
    <source>
        <dbReference type="ARBA" id="ARBA00032071"/>
    </source>
</evidence>
<dbReference type="InterPro" id="IPR015797">
    <property type="entry name" value="NUDIX_hydrolase-like_dom_sf"/>
</dbReference>
<dbReference type="PANTHER" id="PTHR43758">
    <property type="entry name" value="7,8-DIHYDRO-8-OXOGUANINE TRIPHOSPHATASE"/>
    <property type="match status" value="1"/>
</dbReference>
<evidence type="ECO:0000256" key="12">
    <source>
        <dbReference type="ARBA" id="ARBA00026218"/>
    </source>
</evidence>
<evidence type="ECO:0000256" key="11">
    <source>
        <dbReference type="ARBA" id="ARBA00026103"/>
    </source>
</evidence>
<accession>A0A1G2HTM4</accession>
<keyword evidence="5" id="KW-0378">Hydrolase</keyword>
<evidence type="ECO:0000256" key="18">
    <source>
        <dbReference type="ARBA" id="ARBA00048002"/>
    </source>
</evidence>
<reference evidence="23 24" key="1">
    <citation type="journal article" date="2016" name="Nat. Commun.">
        <title>Thousands of microbial genomes shed light on interconnected biogeochemical processes in an aquifer system.</title>
        <authorList>
            <person name="Anantharaman K."/>
            <person name="Brown C.T."/>
            <person name="Hug L.A."/>
            <person name="Sharon I."/>
            <person name="Castelle C.J."/>
            <person name="Probst A.J."/>
            <person name="Thomas B.C."/>
            <person name="Singh A."/>
            <person name="Wilkins M.J."/>
            <person name="Karaoz U."/>
            <person name="Brodie E.L."/>
            <person name="Williams K.H."/>
            <person name="Hubbard S.S."/>
            <person name="Banfield J.F."/>
        </authorList>
    </citation>
    <scope>NUCLEOTIDE SEQUENCE [LARGE SCALE GENOMIC DNA]</scope>
</reference>
<comment type="catalytic activity">
    <reaction evidence="20">
        <text>N(6)-methyl-dATP + H2O = N(6)-methyl-dAMP + diphosphate + H(+)</text>
        <dbReference type="Rhea" id="RHEA:67604"/>
        <dbReference type="ChEBI" id="CHEBI:15377"/>
        <dbReference type="ChEBI" id="CHEBI:15378"/>
        <dbReference type="ChEBI" id="CHEBI:33019"/>
        <dbReference type="ChEBI" id="CHEBI:169976"/>
        <dbReference type="ChEBI" id="CHEBI:172872"/>
    </reaction>
    <physiologicalReaction direction="left-to-right" evidence="20">
        <dbReference type="Rhea" id="RHEA:67605"/>
    </physiologicalReaction>
</comment>
<dbReference type="Gene3D" id="3.90.79.10">
    <property type="entry name" value="Nucleoside Triphosphate Pyrophosphohydrolase"/>
    <property type="match status" value="1"/>
</dbReference>
<evidence type="ECO:0000256" key="13">
    <source>
        <dbReference type="ARBA" id="ARBA00029673"/>
    </source>
</evidence>
<feature type="domain" description="Nudix hydrolase" evidence="22">
    <location>
        <begin position="6"/>
        <end position="138"/>
    </location>
</feature>
<evidence type="ECO:0000256" key="3">
    <source>
        <dbReference type="ARBA" id="ARBA00011245"/>
    </source>
</evidence>
<dbReference type="Pfam" id="PF00293">
    <property type="entry name" value="NUDIX"/>
    <property type="match status" value="1"/>
</dbReference>
<comment type="similarity">
    <text evidence="2">Belongs to the Nudix hydrolase family.</text>
</comment>
<comment type="catalytic activity">
    <reaction evidence="18">
        <text>N(6)-methyl-ATP + H2O = N(6)-methyl-AMP + diphosphate + H(+)</text>
        <dbReference type="Rhea" id="RHEA:67608"/>
        <dbReference type="ChEBI" id="CHEBI:15377"/>
        <dbReference type="ChEBI" id="CHEBI:15378"/>
        <dbReference type="ChEBI" id="CHEBI:33019"/>
        <dbReference type="ChEBI" id="CHEBI:144842"/>
        <dbReference type="ChEBI" id="CHEBI:172873"/>
    </reaction>
    <physiologicalReaction direction="left-to-right" evidence="18">
        <dbReference type="Rhea" id="RHEA:67609"/>
    </physiologicalReaction>
</comment>
<evidence type="ECO:0000256" key="15">
    <source>
        <dbReference type="ARBA" id="ARBA00030682"/>
    </source>
</evidence>
<evidence type="ECO:0000259" key="22">
    <source>
        <dbReference type="PROSITE" id="PS51462"/>
    </source>
</evidence>
<evidence type="ECO:0000256" key="5">
    <source>
        <dbReference type="ARBA" id="ARBA00022801"/>
    </source>
</evidence>
<comment type="catalytic activity">
    <reaction evidence="9">
        <text>8-oxo-dGTP + H2O = 8-oxo-dGMP + diphosphate + H(+)</text>
        <dbReference type="Rhea" id="RHEA:31575"/>
        <dbReference type="ChEBI" id="CHEBI:15377"/>
        <dbReference type="ChEBI" id="CHEBI:15378"/>
        <dbReference type="ChEBI" id="CHEBI:33019"/>
        <dbReference type="ChEBI" id="CHEBI:63224"/>
        <dbReference type="ChEBI" id="CHEBI:77896"/>
    </reaction>
    <physiologicalReaction direction="left-to-right" evidence="9">
        <dbReference type="Rhea" id="RHEA:31576"/>
    </physiologicalReaction>
</comment>
<keyword evidence="6" id="KW-0460">Magnesium</keyword>
<dbReference type="InterPro" id="IPR003563">
    <property type="entry name" value="8ODP"/>
</dbReference>
<organism evidence="23 24">
    <name type="scientific">Candidatus Staskawiczbacteria bacterium RIFCSPHIGHO2_01_FULL_41_41</name>
    <dbReference type="NCBI Taxonomy" id="1802203"/>
    <lineage>
        <taxon>Bacteria</taxon>
        <taxon>Candidatus Staskawicziibacteriota</taxon>
    </lineage>
</organism>
<dbReference type="GO" id="GO:0046872">
    <property type="term" value="F:metal ion binding"/>
    <property type="evidence" value="ECO:0007669"/>
    <property type="project" value="UniProtKB-KW"/>
</dbReference>
<evidence type="ECO:0000256" key="7">
    <source>
        <dbReference type="ARBA" id="ARBA00024448"/>
    </source>
</evidence>
<comment type="caution">
    <text evidence="23">The sequence shown here is derived from an EMBL/GenBank/DDBJ whole genome shotgun (WGS) entry which is preliminary data.</text>
</comment>
<comment type="subunit">
    <text evidence="3">Monomer.</text>
</comment>
<evidence type="ECO:0000256" key="4">
    <source>
        <dbReference type="ARBA" id="ARBA00022723"/>
    </source>
</evidence>
<evidence type="ECO:0000313" key="23">
    <source>
        <dbReference type="EMBL" id="OGZ65874.1"/>
    </source>
</evidence>
<evidence type="ECO:0000256" key="1">
    <source>
        <dbReference type="ARBA" id="ARBA00001946"/>
    </source>
</evidence>
<dbReference type="GO" id="GO:0005737">
    <property type="term" value="C:cytoplasm"/>
    <property type="evidence" value="ECO:0007669"/>
    <property type="project" value="TreeGrafter"/>
</dbReference>
<sequence>MQEEKTLTEATLCYLVTDSHISLGIKKKKIGKGKYNGYGGGFERNEDAQQCVVRECDEEVGVQVFPSSLQKVALVYFNNTKSDGNTFTCKVHVYFATRWQGTPRETEEIANPHWFPRAGLPFARMMPADRFWLPPVLEGKKVIARACYGPFQRELLKLVEVEMVDELA</sequence>
<comment type="cofactor">
    <cofactor evidence="1">
        <name>Mg(2+)</name>
        <dbReference type="ChEBI" id="CHEBI:18420"/>
    </cofactor>
</comment>
<name>A0A1G2HTM4_9BACT</name>
<evidence type="ECO:0000313" key="24">
    <source>
        <dbReference type="Proteomes" id="UP000178774"/>
    </source>
</evidence>
<dbReference type="AlphaFoldDB" id="A0A1G2HTM4"/>
<dbReference type="EC" id="3.6.1.56" evidence="11"/>
<keyword evidence="4" id="KW-0479">Metal-binding</keyword>
<dbReference type="Proteomes" id="UP000178774">
    <property type="component" value="Unassembled WGS sequence"/>
</dbReference>
<evidence type="ECO:0000256" key="20">
    <source>
        <dbReference type="ARBA" id="ARBA00049032"/>
    </source>
</evidence>
<dbReference type="GO" id="GO:0008413">
    <property type="term" value="F:8-oxo-7,8-dihydroguanosine triphosphate pyrophosphatase activity"/>
    <property type="evidence" value="ECO:0007669"/>
    <property type="project" value="InterPro"/>
</dbReference>
<dbReference type="PROSITE" id="PS51462">
    <property type="entry name" value="NUDIX"/>
    <property type="match status" value="1"/>
</dbReference>
<dbReference type="GO" id="GO:0008828">
    <property type="term" value="F:dATP diphosphatase activity"/>
    <property type="evidence" value="ECO:0007669"/>
    <property type="project" value="UniProtKB-EC"/>
</dbReference>
<comment type="catalytic activity">
    <reaction evidence="10">
        <text>2-oxo-ATP + H2O = 2-oxo-AMP + diphosphate + H(+)</text>
        <dbReference type="Rhea" id="RHEA:67392"/>
        <dbReference type="ChEBI" id="CHEBI:15377"/>
        <dbReference type="ChEBI" id="CHEBI:15378"/>
        <dbReference type="ChEBI" id="CHEBI:33019"/>
        <dbReference type="ChEBI" id="CHEBI:71395"/>
        <dbReference type="ChEBI" id="CHEBI:172878"/>
    </reaction>
    <physiologicalReaction direction="left-to-right" evidence="10">
        <dbReference type="Rhea" id="RHEA:67393"/>
    </physiologicalReaction>
</comment>
<evidence type="ECO:0000256" key="10">
    <source>
        <dbReference type="ARBA" id="ARBA00024596"/>
    </source>
</evidence>
<evidence type="ECO:0000256" key="16">
    <source>
        <dbReference type="ARBA" id="ARBA00031927"/>
    </source>
</evidence>
<evidence type="ECO:0000256" key="21">
    <source>
        <dbReference type="ARBA" id="ARBA00053094"/>
    </source>
</evidence>
<dbReference type="InterPro" id="IPR000086">
    <property type="entry name" value="NUDIX_hydrolase_dom"/>
</dbReference>
<protein>
    <recommendedName>
        <fullName evidence="12">Oxidized purine nucleoside triphosphate hydrolase</fullName>
        <ecNumber evidence="11">3.6.1.56</ecNumber>
    </recommendedName>
    <alternativeName>
        <fullName evidence="16">2-hydroxy-dATP diphosphatase</fullName>
    </alternativeName>
    <alternativeName>
        <fullName evidence="15">7,8-dihydro-8-oxoguanine triphosphatase</fullName>
    </alternativeName>
    <alternativeName>
        <fullName evidence="14">8-oxo-dGTPase</fullName>
    </alternativeName>
    <alternativeName>
        <fullName evidence="17">Methylated purine nucleoside triphosphate hydrolase</fullName>
    </alternativeName>
    <alternativeName>
        <fullName evidence="13">Nucleoside diphosphate-linked moiety X motif 1</fullName>
    </alternativeName>
</protein>
<evidence type="ECO:0000256" key="2">
    <source>
        <dbReference type="ARBA" id="ARBA00005582"/>
    </source>
</evidence>
<evidence type="ECO:0000256" key="8">
    <source>
        <dbReference type="ARBA" id="ARBA00024459"/>
    </source>
</evidence>
<gene>
    <name evidence="23" type="ORF">A2822_00050</name>
</gene>
<comment type="catalytic activity">
    <reaction evidence="8">
        <text>2-oxo-dATP + H2O = 2-oxo-dAMP + diphosphate + H(+)</text>
        <dbReference type="Rhea" id="RHEA:31583"/>
        <dbReference type="ChEBI" id="CHEBI:15377"/>
        <dbReference type="ChEBI" id="CHEBI:15378"/>
        <dbReference type="ChEBI" id="CHEBI:33019"/>
        <dbReference type="ChEBI" id="CHEBI:63212"/>
        <dbReference type="ChEBI" id="CHEBI:77897"/>
        <dbReference type="EC" id="3.6.1.56"/>
    </reaction>
    <physiologicalReaction direction="left-to-right" evidence="8">
        <dbReference type="Rhea" id="RHEA:31584"/>
    </physiologicalReaction>
</comment>
<dbReference type="SUPFAM" id="SSF55811">
    <property type="entry name" value="Nudix"/>
    <property type="match status" value="1"/>
</dbReference>
<evidence type="ECO:0000256" key="19">
    <source>
        <dbReference type="ARBA" id="ARBA00048894"/>
    </source>
</evidence>
<comment type="catalytic activity">
    <reaction evidence="19">
        <text>O(6)-methyl-dGTP + H2O = O(6)-methyl-dGMP + diphosphate + H(+)</text>
        <dbReference type="Rhea" id="RHEA:67600"/>
        <dbReference type="ChEBI" id="CHEBI:15377"/>
        <dbReference type="ChEBI" id="CHEBI:15378"/>
        <dbReference type="ChEBI" id="CHEBI:33019"/>
        <dbReference type="ChEBI" id="CHEBI:169974"/>
        <dbReference type="ChEBI" id="CHEBI:169975"/>
    </reaction>
    <physiologicalReaction direction="left-to-right" evidence="19">
        <dbReference type="Rhea" id="RHEA:67601"/>
    </physiologicalReaction>
</comment>
<proteinExistence type="inferred from homology"/>
<comment type="catalytic activity">
    <reaction evidence="7">
        <text>8-oxo-dATP + H2O = 8-oxo-dAMP + diphosphate + H(+)</text>
        <dbReference type="Rhea" id="RHEA:65396"/>
        <dbReference type="ChEBI" id="CHEBI:15377"/>
        <dbReference type="ChEBI" id="CHEBI:15378"/>
        <dbReference type="ChEBI" id="CHEBI:33019"/>
        <dbReference type="ChEBI" id="CHEBI:71361"/>
        <dbReference type="ChEBI" id="CHEBI:172871"/>
    </reaction>
    <physiologicalReaction direction="left-to-right" evidence="7">
        <dbReference type="Rhea" id="RHEA:65397"/>
    </physiologicalReaction>
</comment>
<comment type="function">
    <text evidence="21">Oxidized purine nucleoside triphosphate hydrolase which is a prominent sanitizer of the oxidized nucleotide pool. Catalyzes the hydrolysis of 2-oxo-dATP (2-hydroxy-dATP) into 2-oxo-dAMP. Also has a significant hydrolase activity toward 2-oxo-ATP, 8-oxo-dGTP and 8-oxo-dATP. Through the hydrolysis of oxidized purine nucleoside triphosphates, prevents their incorporation into DNA and the subsequent transversions A:T to C:G and G:C to T:A. Also catalyzes the hydrolysis of methylated purine nucleoside triphosphate preventing their integration into DNA. Through this antimutagenic activity protects cells from oxidative stress.</text>
</comment>
<evidence type="ECO:0000256" key="14">
    <source>
        <dbReference type="ARBA" id="ARBA00030634"/>
    </source>
</evidence>